<dbReference type="AlphaFoldDB" id="A0A840UAE0"/>
<dbReference type="Proteomes" id="UP000591735">
    <property type="component" value="Unassembled WGS sequence"/>
</dbReference>
<keyword evidence="2" id="KW-1185">Reference proteome</keyword>
<protein>
    <submittedName>
        <fullName evidence="1">Uncharacterized protein</fullName>
    </submittedName>
</protein>
<organism evidence="1 2">
    <name type="scientific">Marinobacter oulmenensis</name>
    <dbReference type="NCBI Taxonomy" id="643747"/>
    <lineage>
        <taxon>Bacteria</taxon>
        <taxon>Pseudomonadati</taxon>
        <taxon>Pseudomonadota</taxon>
        <taxon>Gammaproteobacteria</taxon>
        <taxon>Pseudomonadales</taxon>
        <taxon>Marinobacteraceae</taxon>
        <taxon>Marinobacter</taxon>
    </lineage>
</organism>
<sequence>MAVFKFYNLQLLALDTDSHGEVGKEGYRRLFQNLATRMQSAKDDMALERVSGSLVNDFYFAPFEVEIKENYAQGKFIKFDQVASVHNLYTEEDEFKGGKGSTSKRYGFPFVFDFESHTLAIQRKRGLPSVNQLMKVLGDVIVPVSQTVFPEYQLSIREMTSAQSLEKVFNAEYYKRVKVDVTFSNSADLDDALLGKV</sequence>
<dbReference type="Pfam" id="PF15931">
    <property type="entry name" value="DUF4747"/>
    <property type="match status" value="1"/>
</dbReference>
<comment type="caution">
    <text evidence="1">The sequence shown here is derived from an EMBL/GenBank/DDBJ whole genome shotgun (WGS) entry which is preliminary data.</text>
</comment>
<evidence type="ECO:0000313" key="1">
    <source>
        <dbReference type="EMBL" id="MBB5321173.1"/>
    </source>
</evidence>
<name>A0A840UAE0_9GAMM</name>
<gene>
    <name evidence="1" type="ORF">HNR38_001662</name>
</gene>
<evidence type="ECO:0000313" key="2">
    <source>
        <dbReference type="Proteomes" id="UP000591735"/>
    </source>
</evidence>
<dbReference type="InterPro" id="IPR031832">
    <property type="entry name" value="DUF4747"/>
</dbReference>
<dbReference type="EMBL" id="JACHFE010000004">
    <property type="protein sequence ID" value="MBB5321173.1"/>
    <property type="molecule type" value="Genomic_DNA"/>
</dbReference>
<accession>A0A840UAE0</accession>
<reference evidence="1 2" key="1">
    <citation type="submission" date="2020-08" db="EMBL/GenBank/DDBJ databases">
        <title>Genomic Encyclopedia of Type Strains, Phase IV (KMG-IV): sequencing the most valuable type-strain genomes for metagenomic binning, comparative biology and taxonomic classification.</title>
        <authorList>
            <person name="Goeker M."/>
        </authorList>
    </citation>
    <scope>NUCLEOTIDE SEQUENCE [LARGE SCALE GENOMIC DNA]</scope>
    <source>
        <strain evidence="1 2">DSM 22359</strain>
    </source>
</reference>
<dbReference type="RefSeq" id="WP_183702084.1">
    <property type="nucleotide sequence ID" value="NZ_JACHFE010000004.1"/>
</dbReference>
<proteinExistence type="predicted"/>